<dbReference type="Gene3D" id="3.40.50.970">
    <property type="match status" value="2"/>
</dbReference>
<dbReference type="CDD" id="cd02007">
    <property type="entry name" value="TPP_DXS"/>
    <property type="match status" value="1"/>
</dbReference>
<dbReference type="SUPFAM" id="SSF52518">
    <property type="entry name" value="Thiamin diphosphate-binding fold (THDP-binding)"/>
    <property type="match status" value="1"/>
</dbReference>
<comment type="similarity">
    <text evidence="2 10">Belongs to the transketolase family. DXPS subfamily.</text>
</comment>
<dbReference type="NCBIfam" id="TIGR00204">
    <property type="entry name" value="dxs"/>
    <property type="match status" value="1"/>
</dbReference>
<comment type="cofactor">
    <cofactor evidence="10">
        <name>Mg(2+)</name>
        <dbReference type="ChEBI" id="CHEBI:18420"/>
    </cofactor>
    <text evidence="10">Binds 1 Mg(2+) ion per subunit.</text>
</comment>
<evidence type="ECO:0000256" key="7">
    <source>
        <dbReference type="ARBA" id="ARBA00022977"/>
    </source>
</evidence>
<dbReference type="Pfam" id="PF02779">
    <property type="entry name" value="Transket_pyr"/>
    <property type="match status" value="1"/>
</dbReference>
<proteinExistence type="inferred from homology"/>
<evidence type="ECO:0000256" key="3">
    <source>
        <dbReference type="ARBA" id="ARBA00011738"/>
    </source>
</evidence>
<dbReference type="InterPro" id="IPR029061">
    <property type="entry name" value="THDP-binding"/>
</dbReference>
<organism evidence="12 13">
    <name type="scientific">Microbacterium gilvum</name>
    <dbReference type="NCBI Taxonomy" id="1336204"/>
    <lineage>
        <taxon>Bacteria</taxon>
        <taxon>Bacillati</taxon>
        <taxon>Actinomycetota</taxon>
        <taxon>Actinomycetes</taxon>
        <taxon>Micrococcales</taxon>
        <taxon>Microbacteriaceae</taxon>
        <taxon>Microbacterium</taxon>
    </lineage>
</organism>
<dbReference type="Gene3D" id="3.40.50.920">
    <property type="match status" value="1"/>
</dbReference>
<evidence type="ECO:0000256" key="8">
    <source>
        <dbReference type="ARBA" id="ARBA00023052"/>
    </source>
</evidence>
<evidence type="ECO:0000259" key="11">
    <source>
        <dbReference type="SMART" id="SM00861"/>
    </source>
</evidence>
<evidence type="ECO:0000313" key="12">
    <source>
        <dbReference type="EMBL" id="GAA4766285.1"/>
    </source>
</evidence>
<keyword evidence="9 10" id="KW-0414">Isoprene biosynthesis</keyword>
<sequence>MTLLDRIRGPRDLDALSEDELAQLAGEVREFLVENVARTGGHLGPNLGVVELTIALHRVFDSPHDPIIWDTGHQSYVHKLLTGRQDFAQLRSRGGLAGYPQRSESEHDVVESSHASSSLSWADGISRAFQRTGRSDRHVVAVVGDGALTGGMTWEALNNITDDNERNLVIVVNDNGRSYAPTIGGMARYLNRVRTGEVYRDLGEKSGRLAGRFGAVGRALYRGLRGGTHGFLSRLTNNSELYSQLDIKYLGPVDGHDLPALLETLRLAKAFGAPVIVHAITEKGRGYQPALDDEADQFHAVGRIDPVTGQPMGGSGGRGWTEVFADELVRVGEKRDDVIAITAAMLRPTGLAPFAERFPDRVYDVGIAEQHAVASAAGLAYGGLHPVVALYSTFVNRAFDQVLMDVALHKAGVTFVLDRAGVTGPDGPSHHGMWDLALLHIVPHVRIAAPRDAERLREVLREAVDVADAPTVIRFPKGSVGEDIPAVERLSDGVDVLFRAEDEDVLIVAIGPFATTGLDVARRLQAQGIGATVVDPRWVVPVAESIVALAARHRLVITLEDGIRVGGIGTRVRQVLREAGVDTAVDELGLPDAFIDHASREQVLEDAGLTPAKIAHDVVSQVLGTRIPVARPEGATAPPTTGQIERIAGV</sequence>
<evidence type="ECO:0000256" key="2">
    <source>
        <dbReference type="ARBA" id="ARBA00011081"/>
    </source>
</evidence>
<evidence type="ECO:0000313" key="13">
    <source>
        <dbReference type="Proteomes" id="UP001501645"/>
    </source>
</evidence>
<dbReference type="PROSITE" id="PS00801">
    <property type="entry name" value="TRANSKETOLASE_1"/>
    <property type="match status" value="1"/>
</dbReference>
<dbReference type="EMBL" id="BAABKO010000001">
    <property type="protein sequence ID" value="GAA4766285.1"/>
    <property type="molecule type" value="Genomic_DNA"/>
</dbReference>
<dbReference type="HAMAP" id="MF_00315">
    <property type="entry name" value="DXP_synth"/>
    <property type="match status" value="1"/>
</dbReference>
<feature type="domain" description="Transketolase-like pyrimidine-binding" evidence="11">
    <location>
        <begin position="318"/>
        <end position="482"/>
    </location>
</feature>
<dbReference type="PANTHER" id="PTHR43322:SF5">
    <property type="entry name" value="1-DEOXY-D-XYLULOSE-5-PHOSPHATE SYNTHASE, CHLOROPLASTIC"/>
    <property type="match status" value="1"/>
</dbReference>
<name>A0ABP8ZVU1_9MICO</name>
<comment type="cofactor">
    <cofactor evidence="10">
        <name>thiamine diphosphate</name>
        <dbReference type="ChEBI" id="CHEBI:58937"/>
    </cofactor>
    <text evidence="10">Binds 1 thiamine pyrophosphate per subunit.</text>
</comment>
<dbReference type="InterPro" id="IPR049557">
    <property type="entry name" value="Transketolase_CS"/>
</dbReference>
<gene>
    <name evidence="10 12" type="primary">dxs</name>
    <name evidence="12" type="ORF">GCM10023351_06870</name>
</gene>
<dbReference type="InterPro" id="IPR009014">
    <property type="entry name" value="Transketo_C/PFOR_II"/>
</dbReference>
<comment type="pathway">
    <text evidence="1 10">Metabolic intermediate biosynthesis; 1-deoxy-D-xylulose 5-phosphate biosynthesis; 1-deoxy-D-xylulose 5-phosphate from D-glyceraldehyde 3-phosphate and pyruvate: step 1/1.</text>
</comment>
<comment type="catalytic activity">
    <reaction evidence="10">
        <text>D-glyceraldehyde 3-phosphate + pyruvate + H(+) = 1-deoxy-D-xylulose 5-phosphate + CO2</text>
        <dbReference type="Rhea" id="RHEA:12605"/>
        <dbReference type="ChEBI" id="CHEBI:15361"/>
        <dbReference type="ChEBI" id="CHEBI:15378"/>
        <dbReference type="ChEBI" id="CHEBI:16526"/>
        <dbReference type="ChEBI" id="CHEBI:57792"/>
        <dbReference type="ChEBI" id="CHEBI:59776"/>
        <dbReference type="EC" id="2.2.1.7"/>
    </reaction>
</comment>
<evidence type="ECO:0000256" key="9">
    <source>
        <dbReference type="ARBA" id="ARBA00023229"/>
    </source>
</evidence>
<feature type="binding site" evidence="10">
    <location>
        <position position="175"/>
    </location>
    <ligand>
        <name>thiamine diphosphate</name>
        <dbReference type="ChEBI" id="CHEBI:58937"/>
    </ligand>
</feature>
<dbReference type="SMART" id="SM00861">
    <property type="entry name" value="Transket_pyr"/>
    <property type="match status" value="1"/>
</dbReference>
<keyword evidence="7 10" id="KW-0784">Thiamine biosynthesis</keyword>
<dbReference type="SUPFAM" id="SSF52922">
    <property type="entry name" value="TK C-terminal domain-like"/>
    <property type="match status" value="1"/>
</dbReference>
<feature type="binding site" evidence="10">
    <location>
        <position position="73"/>
    </location>
    <ligand>
        <name>thiamine diphosphate</name>
        <dbReference type="ChEBI" id="CHEBI:58937"/>
    </ligand>
</feature>
<protein>
    <recommendedName>
        <fullName evidence="10">1-deoxy-D-xylulose-5-phosphate synthase</fullName>
        <ecNumber evidence="10">2.2.1.7</ecNumber>
    </recommendedName>
    <alternativeName>
        <fullName evidence="10">1-deoxyxylulose-5-phosphate synthase</fullName>
        <shortName evidence="10">DXP synthase</shortName>
        <shortName evidence="10">DXPS</shortName>
    </alternativeName>
</protein>
<dbReference type="Proteomes" id="UP001501645">
    <property type="component" value="Unassembled WGS sequence"/>
</dbReference>
<evidence type="ECO:0000256" key="10">
    <source>
        <dbReference type="HAMAP-Rule" id="MF_00315"/>
    </source>
</evidence>
<dbReference type="Pfam" id="PF13292">
    <property type="entry name" value="DXP_synthase_N"/>
    <property type="match status" value="1"/>
</dbReference>
<feature type="binding site" evidence="10">
    <location>
        <position position="369"/>
    </location>
    <ligand>
        <name>thiamine diphosphate</name>
        <dbReference type="ChEBI" id="CHEBI:58937"/>
    </ligand>
</feature>
<comment type="function">
    <text evidence="10">Catalyzes the acyloin condensation reaction between C atoms 2 and 3 of pyruvate and glyceraldehyde 3-phosphate to yield 1-deoxy-D-xylulose-5-phosphate (DXP).</text>
</comment>
<evidence type="ECO:0000256" key="6">
    <source>
        <dbReference type="ARBA" id="ARBA00022842"/>
    </source>
</evidence>
<evidence type="ECO:0000256" key="5">
    <source>
        <dbReference type="ARBA" id="ARBA00022723"/>
    </source>
</evidence>
<dbReference type="RefSeq" id="WP_345435960.1">
    <property type="nucleotide sequence ID" value="NZ_BAABKO010000001.1"/>
</dbReference>
<feature type="binding site" evidence="10">
    <location>
        <begin position="146"/>
        <end position="147"/>
    </location>
    <ligand>
        <name>thiamine diphosphate</name>
        <dbReference type="ChEBI" id="CHEBI:58937"/>
    </ligand>
</feature>
<feature type="binding site" evidence="10">
    <location>
        <position position="145"/>
    </location>
    <ligand>
        <name>Mg(2+)</name>
        <dbReference type="ChEBI" id="CHEBI:18420"/>
    </ligand>
</feature>
<feature type="binding site" evidence="10">
    <location>
        <position position="175"/>
    </location>
    <ligand>
        <name>Mg(2+)</name>
        <dbReference type="ChEBI" id="CHEBI:18420"/>
    </ligand>
</feature>
<dbReference type="PANTHER" id="PTHR43322">
    <property type="entry name" value="1-D-DEOXYXYLULOSE 5-PHOSPHATE SYNTHASE-RELATED"/>
    <property type="match status" value="1"/>
</dbReference>
<keyword evidence="4 10" id="KW-0808">Transferase</keyword>
<comment type="caution">
    <text evidence="12">The sequence shown here is derived from an EMBL/GenBank/DDBJ whole genome shotgun (WGS) entry which is preliminary data.</text>
</comment>
<dbReference type="CDD" id="cd07033">
    <property type="entry name" value="TPP_PYR_DXS_TK_like"/>
    <property type="match status" value="1"/>
</dbReference>
<keyword evidence="6 10" id="KW-0460">Magnesium</keyword>
<evidence type="ECO:0000256" key="1">
    <source>
        <dbReference type="ARBA" id="ARBA00004980"/>
    </source>
</evidence>
<dbReference type="Pfam" id="PF02780">
    <property type="entry name" value="Transketolase_C"/>
    <property type="match status" value="1"/>
</dbReference>
<dbReference type="NCBIfam" id="NF003933">
    <property type="entry name" value="PRK05444.2-2"/>
    <property type="match status" value="1"/>
</dbReference>
<dbReference type="InterPro" id="IPR005477">
    <property type="entry name" value="Dxylulose-5-P_synthase"/>
</dbReference>
<dbReference type="InterPro" id="IPR033248">
    <property type="entry name" value="Transketolase_C"/>
</dbReference>
<feature type="binding site" evidence="10">
    <location>
        <begin position="113"/>
        <end position="115"/>
    </location>
    <ligand>
        <name>thiamine diphosphate</name>
        <dbReference type="ChEBI" id="CHEBI:58937"/>
    </ligand>
</feature>
<feature type="binding site" evidence="10">
    <location>
        <position position="287"/>
    </location>
    <ligand>
        <name>thiamine diphosphate</name>
        <dbReference type="ChEBI" id="CHEBI:58937"/>
    </ligand>
</feature>
<keyword evidence="5 10" id="KW-0479">Metal-binding</keyword>
<keyword evidence="8 10" id="KW-0786">Thiamine pyrophosphate</keyword>
<reference evidence="13" key="1">
    <citation type="journal article" date="2019" name="Int. J. Syst. Evol. Microbiol.">
        <title>The Global Catalogue of Microorganisms (GCM) 10K type strain sequencing project: providing services to taxonomists for standard genome sequencing and annotation.</title>
        <authorList>
            <consortium name="The Broad Institute Genomics Platform"/>
            <consortium name="The Broad Institute Genome Sequencing Center for Infectious Disease"/>
            <person name="Wu L."/>
            <person name="Ma J."/>
        </authorList>
    </citation>
    <scope>NUCLEOTIDE SEQUENCE [LARGE SCALE GENOMIC DNA]</scope>
    <source>
        <strain evidence="13">JCM 18537</strain>
    </source>
</reference>
<keyword evidence="13" id="KW-1185">Reference proteome</keyword>
<accession>A0ABP8ZVU1</accession>
<dbReference type="EC" id="2.2.1.7" evidence="10"/>
<comment type="subunit">
    <text evidence="3 10">Homodimer.</text>
</comment>
<evidence type="ECO:0000256" key="4">
    <source>
        <dbReference type="ARBA" id="ARBA00022679"/>
    </source>
</evidence>
<dbReference type="InterPro" id="IPR005475">
    <property type="entry name" value="Transketolase-like_Pyr-bd"/>
</dbReference>